<gene>
    <name evidence="1" type="ORF">MNVM_12220</name>
</gene>
<sequence>MSDRLSCIPHKLDAALRARLRDGAEADDSSAPVERRHGETPSMSAMDSLMGAFHRLRAGGEWADRSASDRWLAPRVHYALRLHRIEAADRGLFQWVALRYADYVEWRWADAKDAVAEDRWWGPIHKQAFARLWWGAELFRDGSDYRPVERAFVFQDLPNSYLHRPLIRCRSLALALVERISKSGTPSSDQVNALARVLNLATAGAPPELETGYEVDDLVAYDHWATTEISIPSDWGPLPAGPAASDTTAESLIGGAAVVDRGWGYANLD</sequence>
<proteinExistence type="predicted"/>
<protein>
    <submittedName>
        <fullName evidence="1">Uncharacterized protein</fullName>
    </submittedName>
</protein>
<dbReference type="Proteomes" id="UP000466997">
    <property type="component" value="Chromosome"/>
</dbReference>
<dbReference type="Pfam" id="PF19866">
    <property type="entry name" value="DUF6339"/>
    <property type="match status" value="1"/>
</dbReference>
<name>A0A7I7JLQ4_9MYCO</name>
<organism evidence="1 2">
    <name type="scientific">Mycobacterium novum</name>
    <dbReference type="NCBI Taxonomy" id="2492438"/>
    <lineage>
        <taxon>Bacteria</taxon>
        <taxon>Bacillati</taxon>
        <taxon>Actinomycetota</taxon>
        <taxon>Actinomycetes</taxon>
        <taxon>Mycobacteriales</taxon>
        <taxon>Mycobacteriaceae</taxon>
        <taxon>Mycobacterium</taxon>
    </lineage>
</organism>
<dbReference type="InterPro" id="IPR045920">
    <property type="entry name" value="DUF6339"/>
</dbReference>
<reference evidence="1 2" key="1">
    <citation type="journal article" date="2019" name="Emerg. Microbes Infect.">
        <title>Comprehensive subspecies identification of 175 nontuberculous mycobacteria species based on 7547 genomic profiles.</title>
        <authorList>
            <person name="Matsumoto Y."/>
            <person name="Kinjo T."/>
            <person name="Motooka D."/>
            <person name="Nabeya D."/>
            <person name="Jung N."/>
            <person name="Uechi K."/>
            <person name="Horii T."/>
            <person name="Iida T."/>
            <person name="Fujita J."/>
            <person name="Nakamura S."/>
        </authorList>
    </citation>
    <scope>NUCLEOTIDE SEQUENCE [LARGE SCALE GENOMIC DNA]</scope>
    <source>
        <strain evidence="1 2">JCM 6391</strain>
    </source>
</reference>
<dbReference type="RefSeq" id="WP_193465981.1">
    <property type="nucleotide sequence ID" value="NZ_AP022562.1"/>
</dbReference>
<keyword evidence="2" id="KW-1185">Reference proteome</keyword>
<evidence type="ECO:0000313" key="2">
    <source>
        <dbReference type="Proteomes" id="UP000466997"/>
    </source>
</evidence>
<dbReference type="EMBL" id="AP022562">
    <property type="protein sequence ID" value="BBX12141.1"/>
    <property type="molecule type" value="Genomic_DNA"/>
</dbReference>
<dbReference type="AlphaFoldDB" id="A0A7I7JLQ4"/>
<dbReference type="KEGG" id="mnm:MNVM_12220"/>
<accession>A0A7I7JLQ4</accession>
<evidence type="ECO:0000313" key="1">
    <source>
        <dbReference type="EMBL" id="BBX12141.1"/>
    </source>
</evidence>